<keyword evidence="5 10" id="KW-0808">Transferase</keyword>
<dbReference type="NCBIfam" id="TIGR00761">
    <property type="entry name" value="argB"/>
    <property type="match status" value="1"/>
</dbReference>
<proteinExistence type="inferred from homology"/>
<dbReference type="PANTHER" id="PTHR23342:SF0">
    <property type="entry name" value="N-ACETYLGLUTAMATE SYNTHASE, MITOCHONDRIAL"/>
    <property type="match status" value="1"/>
</dbReference>
<evidence type="ECO:0000256" key="4">
    <source>
        <dbReference type="ARBA" id="ARBA00022605"/>
    </source>
</evidence>
<evidence type="ECO:0000256" key="1">
    <source>
        <dbReference type="ARBA" id="ARBA00004828"/>
    </source>
</evidence>
<keyword evidence="7 10" id="KW-0418">Kinase</keyword>
<dbReference type="InterPro" id="IPR036393">
    <property type="entry name" value="AceGlu_kinase-like_sf"/>
</dbReference>
<dbReference type="GO" id="GO:0005737">
    <property type="term" value="C:cytoplasm"/>
    <property type="evidence" value="ECO:0007669"/>
    <property type="project" value="InterPro"/>
</dbReference>
<dbReference type="InterPro" id="IPR001048">
    <property type="entry name" value="Asp/Glu/Uridylate_kinase"/>
</dbReference>
<evidence type="ECO:0000256" key="6">
    <source>
        <dbReference type="ARBA" id="ARBA00022741"/>
    </source>
</evidence>
<dbReference type="GO" id="GO:0003991">
    <property type="term" value="F:acetylglutamate kinase activity"/>
    <property type="evidence" value="ECO:0007669"/>
    <property type="project" value="UniProtKB-EC"/>
</dbReference>
<sequence>MKKSIEKAEILLEALPFIKMFFGKTIVVKYGGNAMVSEELKEDFARDIVLMKYVGINPVIVHGGGPQIGETLDALGIKSEFFQGQRITDEQTIDVVEMVLGGKVNKEIVALINRHGGSAVGITGKDGDLILAKRHRKMKISPETDRPEIMDLGLVGEITKVNPKILETLDNNDFIPVIAPIGNGENKETLNINADFVASAIASALKAEKLILMTNTQGVRGKDNSLLTELTRKKVATLVKSKIIRDGMLPKVNSCLEALKAGVAKTHIIDGTIKHSLILEIFTEQGVGTQIIEK</sequence>
<protein>
    <recommendedName>
        <fullName evidence="2">acetylglutamate kinase</fullName>
        <ecNumber evidence="2">2.7.2.8</ecNumber>
    </recommendedName>
</protein>
<dbReference type="GO" id="GO:0005524">
    <property type="term" value="F:ATP binding"/>
    <property type="evidence" value="ECO:0007669"/>
    <property type="project" value="UniProtKB-KW"/>
</dbReference>
<evidence type="ECO:0000256" key="7">
    <source>
        <dbReference type="ARBA" id="ARBA00022777"/>
    </source>
</evidence>
<dbReference type="PANTHER" id="PTHR23342">
    <property type="entry name" value="N-ACETYLGLUTAMATE SYNTHASE"/>
    <property type="match status" value="1"/>
</dbReference>
<evidence type="ECO:0000313" key="10">
    <source>
        <dbReference type="EMBL" id="VAX28053.1"/>
    </source>
</evidence>
<organism evidence="10">
    <name type="scientific">hydrothermal vent metagenome</name>
    <dbReference type="NCBI Taxonomy" id="652676"/>
    <lineage>
        <taxon>unclassified sequences</taxon>
        <taxon>metagenomes</taxon>
        <taxon>ecological metagenomes</taxon>
    </lineage>
</organism>
<feature type="domain" description="Aspartate/glutamate/uridylate kinase" evidence="9">
    <location>
        <begin position="24"/>
        <end position="270"/>
    </location>
</feature>
<dbReference type="Pfam" id="PF00696">
    <property type="entry name" value="AA_kinase"/>
    <property type="match status" value="1"/>
</dbReference>
<keyword evidence="4" id="KW-0028">Amino-acid biosynthesis</keyword>
<dbReference type="InterPro" id="IPR037528">
    <property type="entry name" value="ArgB"/>
</dbReference>
<dbReference type="EC" id="2.7.2.8" evidence="2"/>
<dbReference type="PRINTS" id="PR00474">
    <property type="entry name" value="GLU5KINASE"/>
</dbReference>
<reference evidence="10" key="1">
    <citation type="submission" date="2018-06" db="EMBL/GenBank/DDBJ databases">
        <authorList>
            <person name="Zhirakovskaya E."/>
        </authorList>
    </citation>
    <scope>NUCLEOTIDE SEQUENCE</scope>
</reference>
<evidence type="ECO:0000256" key="5">
    <source>
        <dbReference type="ARBA" id="ARBA00022679"/>
    </source>
</evidence>
<dbReference type="AlphaFoldDB" id="A0A3B1CTW8"/>
<evidence type="ECO:0000259" key="9">
    <source>
        <dbReference type="Pfam" id="PF00696"/>
    </source>
</evidence>
<dbReference type="InterPro" id="IPR004662">
    <property type="entry name" value="AcgluKinase_fam"/>
</dbReference>
<keyword evidence="3" id="KW-0055">Arginine biosynthesis</keyword>
<name>A0A3B1CTW8_9ZZZZ</name>
<evidence type="ECO:0000256" key="3">
    <source>
        <dbReference type="ARBA" id="ARBA00022571"/>
    </source>
</evidence>
<evidence type="ECO:0000256" key="8">
    <source>
        <dbReference type="ARBA" id="ARBA00022840"/>
    </source>
</evidence>
<accession>A0A3B1CTW8</accession>
<dbReference type="EMBL" id="UOGG01000049">
    <property type="protein sequence ID" value="VAX28053.1"/>
    <property type="molecule type" value="Genomic_DNA"/>
</dbReference>
<keyword evidence="6" id="KW-0547">Nucleotide-binding</keyword>
<evidence type="ECO:0000256" key="2">
    <source>
        <dbReference type="ARBA" id="ARBA00013065"/>
    </source>
</evidence>
<dbReference type="InterPro" id="IPR001057">
    <property type="entry name" value="Glu/AcGlu_kinase"/>
</dbReference>
<comment type="pathway">
    <text evidence="1">Amino-acid biosynthesis; L-arginine biosynthesis; N(2)-acetyl-L-ornithine from L-glutamate: step 2/4.</text>
</comment>
<dbReference type="Gene3D" id="3.40.1160.10">
    <property type="entry name" value="Acetylglutamate kinase-like"/>
    <property type="match status" value="1"/>
</dbReference>
<dbReference type="HAMAP" id="MF_00082">
    <property type="entry name" value="ArgB"/>
    <property type="match status" value="1"/>
</dbReference>
<dbReference type="CDD" id="cd04250">
    <property type="entry name" value="AAK_NAGK-C"/>
    <property type="match status" value="1"/>
</dbReference>
<dbReference type="SUPFAM" id="SSF53633">
    <property type="entry name" value="Carbamate kinase-like"/>
    <property type="match status" value="1"/>
</dbReference>
<gene>
    <name evidence="10" type="ORF">MNBD_NITROSPINAE05-913</name>
</gene>
<dbReference type="FunFam" id="3.40.1160.10:FF:000004">
    <property type="entry name" value="Acetylglutamate kinase"/>
    <property type="match status" value="1"/>
</dbReference>
<keyword evidence="8" id="KW-0067">ATP-binding</keyword>
<dbReference type="PIRSF" id="PIRSF000728">
    <property type="entry name" value="NAGK"/>
    <property type="match status" value="1"/>
</dbReference>
<dbReference type="InterPro" id="IPR041727">
    <property type="entry name" value="NAGK-C"/>
</dbReference>
<dbReference type="GO" id="GO:0006526">
    <property type="term" value="P:L-arginine biosynthetic process"/>
    <property type="evidence" value="ECO:0007669"/>
    <property type="project" value="UniProtKB-KW"/>
</dbReference>